<reference evidence="8 9" key="1">
    <citation type="journal article" date="2019" name="Mol. Ecol. Resour.">
        <title>Chromosome-level genome assembly of Triplophysa tibetana, a fish adapted to the harsh high-altitude environment of the Tibetan Plateau.</title>
        <authorList>
            <person name="Yang X."/>
            <person name="Liu H."/>
            <person name="Ma Z."/>
            <person name="Zou Y."/>
            <person name="Zou M."/>
            <person name="Mao Y."/>
            <person name="Li X."/>
            <person name="Wang H."/>
            <person name="Chen T."/>
            <person name="Wang W."/>
            <person name="Yang R."/>
        </authorList>
    </citation>
    <scope>NUCLEOTIDE SEQUENCE [LARGE SCALE GENOMIC DNA]</scope>
    <source>
        <strain evidence="8">TTIB1903HZAU</strain>
        <tissue evidence="8">Muscle</tissue>
    </source>
</reference>
<feature type="transmembrane region" description="Helical" evidence="7">
    <location>
        <begin position="298"/>
        <end position="317"/>
    </location>
</feature>
<accession>A0A5A9NNN6</accession>
<feature type="transmembrane region" description="Helical" evidence="7">
    <location>
        <begin position="329"/>
        <end position="350"/>
    </location>
</feature>
<dbReference type="Proteomes" id="UP000324632">
    <property type="component" value="Chromosome 16"/>
</dbReference>
<dbReference type="InterPro" id="IPR018629">
    <property type="entry name" value="XK-rel"/>
</dbReference>
<evidence type="ECO:0000313" key="9">
    <source>
        <dbReference type="Proteomes" id="UP000324632"/>
    </source>
</evidence>
<feature type="transmembrane region" description="Helical" evidence="7">
    <location>
        <begin position="213"/>
        <end position="234"/>
    </location>
</feature>
<feature type="transmembrane region" description="Helical" evidence="7">
    <location>
        <begin position="45"/>
        <end position="69"/>
    </location>
</feature>
<evidence type="ECO:0000256" key="4">
    <source>
        <dbReference type="ARBA" id="ARBA00022692"/>
    </source>
</evidence>
<dbReference type="PANTHER" id="PTHR16024:SF19">
    <property type="entry name" value="XK-RELATED PROTEIN"/>
    <property type="match status" value="1"/>
</dbReference>
<dbReference type="AlphaFoldDB" id="A0A5A9NNN6"/>
<comment type="caution">
    <text evidence="8">The sequence shown here is derived from an EMBL/GenBank/DDBJ whole genome shotgun (WGS) entry which is preliminary data.</text>
</comment>
<evidence type="ECO:0000256" key="2">
    <source>
        <dbReference type="ARBA" id="ARBA00008789"/>
    </source>
</evidence>
<keyword evidence="4 7" id="KW-0812">Transmembrane</keyword>
<keyword evidence="5 7" id="KW-1133">Transmembrane helix</keyword>
<gene>
    <name evidence="8" type="ORF">E1301_Tti015747</name>
</gene>
<keyword evidence="3" id="KW-1003">Cell membrane</keyword>
<evidence type="ECO:0000256" key="6">
    <source>
        <dbReference type="ARBA" id="ARBA00023136"/>
    </source>
</evidence>
<keyword evidence="6 7" id="KW-0472">Membrane</keyword>
<evidence type="ECO:0000256" key="5">
    <source>
        <dbReference type="ARBA" id="ARBA00022989"/>
    </source>
</evidence>
<dbReference type="GO" id="GO:0005886">
    <property type="term" value="C:plasma membrane"/>
    <property type="evidence" value="ECO:0007669"/>
    <property type="project" value="UniProtKB-SubCell"/>
</dbReference>
<dbReference type="GO" id="GO:1902742">
    <property type="term" value="P:apoptotic process involved in development"/>
    <property type="evidence" value="ECO:0007669"/>
    <property type="project" value="TreeGrafter"/>
</dbReference>
<sequence>MEETFPFYYTWKDFFFSSLGLITSLLDIGLDVWTIVSFYQDGAHVYMGVMIFLLLFSSVLVQMFSWRWYSDSLDELHTHVEKYLNKHHLLKAFHVMQLGVYLRSVINSSSSRYVGLVEISTRRFRHSDRFQEGVAVNLNHDLYMLRLIEAFSENAPQLTLMMSIIATRQEIQLLTGLKTLAAVAAIAWSVVTYHRSMREFLPDKRKMTWTGSVVYFFWNFLVIAPRVTALALFISVFPCYIIAHFLSVWMVLVLVVWSQKTDFMEDTRWEWLYRATVGLIWYFSWFNVGSRISKSKSIIYYTVLGLDTMALLGFWWWKMEHACILLIRPYIMISTLASLYVFGTILRIIYYKAFHPNCEMKKRDELNEHVMACGFSEETDSAEDVPPETPPPTQPVTRAQKRMMTMGANFYS</sequence>
<feature type="transmembrane region" description="Helical" evidence="7">
    <location>
        <begin position="241"/>
        <end position="259"/>
    </location>
</feature>
<evidence type="ECO:0000256" key="7">
    <source>
        <dbReference type="RuleBase" id="RU910716"/>
    </source>
</evidence>
<proteinExistence type="inferred from homology"/>
<dbReference type="PANTHER" id="PTHR16024">
    <property type="entry name" value="XK-RELATED PROTEIN"/>
    <property type="match status" value="1"/>
</dbReference>
<dbReference type="GO" id="GO:0043652">
    <property type="term" value="P:engulfment of apoptotic cell"/>
    <property type="evidence" value="ECO:0007669"/>
    <property type="project" value="TreeGrafter"/>
</dbReference>
<feature type="transmembrane region" description="Helical" evidence="7">
    <location>
        <begin position="171"/>
        <end position="193"/>
    </location>
</feature>
<organism evidence="8 9">
    <name type="scientific">Triplophysa tibetana</name>
    <dbReference type="NCBI Taxonomy" id="1572043"/>
    <lineage>
        <taxon>Eukaryota</taxon>
        <taxon>Metazoa</taxon>
        <taxon>Chordata</taxon>
        <taxon>Craniata</taxon>
        <taxon>Vertebrata</taxon>
        <taxon>Euteleostomi</taxon>
        <taxon>Actinopterygii</taxon>
        <taxon>Neopterygii</taxon>
        <taxon>Teleostei</taxon>
        <taxon>Ostariophysi</taxon>
        <taxon>Cypriniformes</taxon>
        <taxon>Nemacheilidae</taxon>
        <taxon>Triplophysa</taxon>
    </lineage>
</organism>
<dbReference type="GO" id="GO:0070782">
    <property type="term" value="P:phosphatidylserine exposure on apoptotic cell surface"/>
    <property type="evidence" value="ECO:0007669"/>
    <property type="project" value="TreeGrafter"/>
</dbReference>
<dbReference type="InterPro" id="IPR050895">
    <property type="entry name" value="XK-related_scramblase"/>
</dbReference>
<keyword evidence="9" id="KW-1185">Reference proteome</keyword>
<comment type="subcellular location">
    <subcellularLocation>
        <location evidence="1">Cell membrane</location>
        <topology evidence="1">Multi-pass membrane protein</topology>
    </subcellularLocation>
    <subcellularLocation>
        <location evidence="7">Membrane</location>
        <topology evidence="7">Multi-pass membrane protein</topology>
    </subcellularLocation>
</comment>
<feature type="transmembrane region" description="Helical" evidence="7">
    <location>
        <begin position="14"/>
        <end position="33"/>
    </location>
</feature>
<evidence type="ECO:0000256" key="3">
    <source>
        <dbReference type="ARBA" id="ARBA00022475"/>
    </source>
</evidence>
<name>A0A5A9NNN6_9TELE</name>
<comment type="similarity">
    <text evidence="2 7">Belongs to the XK family.</text>
</comment>
<evidence type="ECO:0000256" key="1">
    <source>
        <dbReference type="ARBA" id="ARBA00004651"/>
    </source>
</evidence>
<dbReference type="Pfam" id="PF09815">
    <property type="entry name" value="XK-related"/>
    <property type="match status" value="1"/>
</dbReference>
<feature type="transmembrane region" description="Helical" evidence="7">
    <location>
        <begin position="271"/>
        <end position="289"/>
    </location>
</feature>
<evidence type="ECO:0000313" key="8">
    <source>
        <dbReference type="EMBL" id="KAA0710581.1"/>
    </source>
</evidence>
<protein>
    <recommendedName>
        <fullName evidence="7">XK-related protein</fullName>
    </recommendedName>
</protein>
<dbReference type="EMBL" id="SOYY01000016">
    <property type="protein sequence ID" value="KAA0710581.1"/>
    <property type="molecule type" value="Genomic_DNA"/>
</dbReference>